<accession>A0A644TJ30</accession>
<reference evidence="3" key="1">
    <citation type="submission" date="2019-08" db="EMBL/GenBank/DDBJ databases">
        <authorList>
            <person name="Kucharzyk K."/>
            <person name="Murdoch R.W."/>
            <person name="Higgins S."/>
            <person name="Loffler F."/>
        </authorList>
    </citation>
    <scope>NUCLEOTIDE SEQUENCE</scope>
</reference>
<dbReference type="InterPro" id="IPR026377">
    <property type="entry name" value="Cell_surface_SprA"/>
</dbReference>
<dbReference type="EMBL" id="VSSQ01000033">
    <property type="protein sequence ID" value="MPL66699.1"/>
    <property type="molecule type" value="Genomic_DNA"/>
</dbReference>
<dbReference type="InterPro" id="IPR025684">
    <property type="entry name" value="SprA_N_dom"/>
</dbReference>
<feature type="domain" description="Gliding motility protein SprA N-terminal" evidence="2">
    <location>
        <begin position="1073"/>
        <end position="1599"/>
    </location>
</feature>
<proteinExistence type="predicted"/>
<evidence type="ECO:0000259" key="2">
    <source>
        <dbReference type="Pfam" id="PF14349"/>
    </source>
</evidence>
<dbReference type="NCBIfam" id="TIGR04189">
    <property type="entry name" value="surface_SprA"/>
    <property type="match status" value="1"/>
</dbReference>
<feature type="compositionally biased region" description="Polar residues" evidence="1">
    <location>
        <begin position="1884"/>
        <end position="1897"/>
    </location>
</feature>
<protein>
    <recommendedName>
        <fullName evidence="2">Gliding motility protein SprA N-terminal domain-containing protein</fullName>
    </recommendedName>
</protein>
<feature type="region of interest" description="Disordered" evidence="1">
    <location>
        <begin position="1883"/>
        <end position="1920"/>
    </location>
</feature>
<name>A0A644TJ30_9ZZZZ</name>
<sequence>MNIKNRSLGLSCLFVILISIFFTTKGYANAFPLLTINPDSTRYGIDGTSPLHLQNPSNVTTEIQYDEKNNEYILIKRIGDLVIERKVLSFADYQNYDMDQMINDYWKNRSASSKITTSNEGLLDNLIPQLRINSELFETIFGGQTIDIRPSGSAELRFAIVNNNREDLSIQENQRSTTRFDFEENIQLNVNAKIGEAISFGLNYNTGATFSFENELKLKYEGKEDNIIQSIEAGNISFPLPTTLIQGSQTLFGAKTKLKFGKLFLDAVFSEQKSEANNITVEGGAQLRDFNIKADEYEANKHYFLAQYFYDNYNNAMASLPLINSNVNIIKIEVWRTNVGAAVYENRNLVAFADLGERNPFGQNPFIENPSGMIYPDGNRSNNLLSTVNVNNIRNINNISSMLQGMGFVAGQNYEKIESARKLNPSEYTFNSRLGFISLNQPLTNDQVLAVAFRYQIIGDTTIYQVGEFSDEGVNDPNTLVVKLLKSSTLNVRNPMWKLMMKNIYSLQAYQIQREDFRLNILYQGDEQGIPMGYFNEGEKKGVPLIQMFGLDRMDNQQNPYPDGVFDFMDNAISNGGTIVSERGIIVFPFVEPFGKDLRNLLGDNDIANKYCFDSLYTLTISQAQQYPDKNKYYLEGRYKSESGSEISLNGMNIPQGSVRVMAGGITLTEGIDYTVDYAMGRVKIINQGYLSSGTPITVSTESHQLFSMTTKRMMGLRASYELSKDFNLGATLLNLHEKPITNKVNYGEEPMSNTLWGFDFNYKKEVNFITKLVDLLPFYSTKAPSNLSLTGEFAHFIPGNPNVIGNSGTAYIDDFEAAKTSIDLRAIGAWHLASTPQDFSSANSLFPETNPNLGWEYGFNRAKVAWYSVDDIFYSNDAPSNINKEDRSQPYARQILEREVHPNKEIASGQPTNIREFNIAFYPEERGPYNYDTTSVYSAGLNPDGSLKNPETRWGGIMRKIDATDFEAANIEYIEFWLMDPFIDNEDARGGKLFFNIGDISEDILRDGRKSFENGLPSSSTVVDVDSTIWGRVPRLQAIVNAFNNDPTSRQYQDIGYDGLSSNDEKSFFDRFLNIAQGQLNADAFASLENDPSADDFRYFRSTYYDNNNVKITDRYKQFNNSEGNSAVTDNASLYSSQQTSLPNVEDINQDNTLSEAENYYEYEIDLDPNNLIVGQNYITDIQNATNINLPNGKTTECKWYQFKIPIRNPQKTVGSIQGFQSIRFIRMFLKEFEEPVILRFATFELVSGDWRKYTDNLLSPGMYPSGTQTENTTFTVASVNIEENGKRSPIPYVLPPGIDREKMYSSTSFQQMNEQSLSMKVTDLSDGDARAIYKTSDLDMRQYKKIKMFVHAEKMLERDDYKSGEVNLFVRLGSDFTNNYYEYELPLNFTPWYTGLSDDKAIWPEGNNVEIDLEKIVKVKESRNRKVRSGDNSVSGLLPYYEIVDGRKITVLGSPSISNVKVMMIGVRNPKKKNVQDNDDMMPKSVEVWINELRLTDFNKSSGWAATGFARTNLADLGDVSFSGSYRSAGFGSLEQSITQISQDDVGSFDISTNIELGKFFPKTSGVRLPMHFDYSQQVANPRYNPLDPDVKLKDDLLSYRTEREKDSIRNMVQDYTSRTNLNFMNIRKDKTPTADSKQYVLGLENFDASYAYSNIYRRDVDISYNSKTQHRGGINYNYTFKTNPVRPFLKSKIFKPKAFALLRDLTFHYKPKSLTFRTEAVRDFEETLIRPKSKGIIIMEPYYFKQFYWNRAYNFAYDITQNLKFNYNATMNARIDEPRGKIDTKAKRDSVWESVFELGKAQQFRQKTDITWNVPINKLPYLDWVRLTTSYNTEYVFTGSTQALERLGNTIENTTRITVNTNFSFTTIYNKIPFIKKILNPTKTSPRQMPTSKPQPKDKENPDEKKNPNDKQDTVESTATKIFKAVGQYSIRLLTSIKQGNINYSQNNGTYIPGFMPVTKYFGMDPNTGWAPGFGFVFGSQANIMDKAIDKGWLSKDSLMNNAFQQKSNTTLNGQISIEPLQDFKINLRFSKNQSETYVAYYKFDPTDNRVIGPLSPTITGNYSTSIITISTFFTPINEDNSSSVFNKFLDYRDIIARRLSQGNPNYNGNMIMDTNNGKLYPDGYGATSQQVLIPAFLAAYAGTDPNTRSLNPFNKIPLPNWKIEYTGLSKIKLLQKWVNSITLSNDYTSTYNIGAFRSDIRVPTRDARYDYGTEWIRNEINNNYIAKDVIDNITINESFSPLIKVEVNLKNSFQANFELRKDRNLSMSFSNNQLTEINRLSYVVGGGYRFKDVKVNLRSGNSTRELKSDIDIKANFSWNKNTTILRKIDQKVNLMSSGSDVLTFDVRGEYALTEKIMFTVFFEMTVNTPYVSNAYPNSMTQGGFKLRLML</sequence>
<comment type="caution">
    <text evidence="3">The sequence shown here is derived from an EMBL/GenBank/DDBJ whole genome shotgun (WGS) entry which is preliminary data.</text>
</comment>
<feature type="compositionally biased region" description="Basic and acidic residues" evidence="1">
    <location>
        <begin position="1898"/>
        <end position="1917"/>
    </location>
</feature>
<organism evidence="3">
    <name type="scientific">bioreactor metagenome</name>
    <dbReference type="NCBI Taxonomy" id="1076179"/>
    <lineage>
        <taxon>unclassified sequences</taxon>
        <taxon>metagenomes</taxon>
        <taxon>ecological metagenomes</taxon>
    </lineage>
</organism>
<evidence type="ECO:0000313" key="3">
    <source>
        <dbReference type="EMBL" id="MPL66699.1"/>
    </source>
</evidence>
<evidence type="ECO:0000256" key="1">
    <source>
        <dbReference type="SAM" id="MobiDB-lite"/>
    </source>
</evidence>
<feature type="domain" description="Gliding motility protein SprA N-terminal" evidence="2">
    <location>
        <begin position="57"/>
        <end position="342"/>
    </location>
</feature>
<dbReference type="Pfam" id="PF14349">
    <property type="entry name" value="SprA_N"/>
    <property type="match status" value="2"/>
</dbReference>
<gene>
    <name evidence="3" type="ORF">SDC9_12386</name>
</gene>